<gene>
    <name evidence="1" type="ORF">SAMN05660862_3141</name>
</gene>
<keyword evidence="1" id="KW-0645">Protease</keyword>
<dbReference type="Pfam" id="PF13975">
    <property type="entry name" value="gag-asp_proteas"/>
    <property type="match status" value="1"/>
</dbReference>
<dbReference type="SUPFAM" id="SSF50630">
    <property type="entry name" value="Acid proteases"/>
    <property type="match status" value="1"/>
</dbReference>
<reference evidence="1 2" key="1">
    <citation type="submission" date="2017-04" db="EMBL/GenBank/DDBJ databases">
        <authorList>
            <person name="Afonso C.L."/>
            <person name="Miller P.J."/>
            <person name="Scott M.A."/>
            <person name="Spackman E."/>
            <person name="Goraichik I."/>
            <person name="Dimitrov K.M."/>
            <person name="Suarez D.L."/>
            <person name="Swayne D.E."/>
        </authorList>
    </citation>
    <scope>NUCLEOTIDE SEQUENCE [LARGE SCALE GENOMIC DNA]</scope>
    <source>
        <strain evidence="1 2">DSM 22418</strain>
    </source>
</reference>
<dbReference type="EMBL" id="FXAU01000006">
    <property type="protein sequence ID" value="SMG43912.1"/>
    <property type="molecule type" value="Genomic_DNA"/>
</dbReference>
<dbReference type="InterPro" id="IPR021109">
    <property type="entry name" value="Peptidase_aspartic_dom_sf"/>
</dbReference>
<proteinExistence type="predicted"/>
<dbReference type="STRING" id="561061.SAMN05660862_3141"/>
<dbReference type="RefSeq" id="WP_085473842.1">
    <property type="nucleotide sequence ID" value="NZ_FXAU01000006.1"/>
</dbReference>
<dbReference type="OrthoDB" id="7433208at2"/>
<dbReference type="CDD" id="cd05483">
    <property type="entry name" value="retropepsin_like_bacteria"/>
    <property type="match status" value="1"/>
</dbReference>
<evidence type="ECO:0000313" key="1">
    <source>
        <dbReference type="EMBL" id="SMG43912.1"/>
    </source>
</evidence>
<evidence type="ECO:0000313" key="2">
    <source>
        <dbReference type="Proteomes" id="UP000192980"/>
    </source>
</evidence>
<dbReference type="Proteomes" id="UP000192980">
    <property type="component" value="Unassembled WGS sequence"/>
</dbReference>
<name>A0A1X7KRS5_9SPHI</name>
<sequence>MQKIPLEILNLQGDGYHILVRVELFGQVHKMVVDTGASKTVLDKTMLLNIGIQEEEMLHTDILSTGLGTNSMQSYSIIIPELRIMHWQTKKFNAAILDLSAINYAYEQMEFPPVIGILGGDILRRFAAKINYKELTLTLNQRGLKLE</sequence>
<dbReference type="GO" id="GO:0006508">
    <property type="term" value="P:proteolysis"/>
    <property type="evidence" value="ECO:0007669"/>
    <property type="project" value="UniProtKB-KW"/>
</dbReference>
<keyword evidence="2" id="KW-1185">Reference proteome</keyword>
<accession>A0A1X7KRS5</accession>
<dbReference type="InterPro" id="IPR034122">
    <property type="entry name" value="Retropepsin-like_bacterial"/>
</dbReference>
<organism evidence="1 2">
    <name type="scientific">Sphingobacterium psychroaquaticum</name>
    <dbReference type="NCBI Taxonomy" id="561061"/>
    <lineage>
        <taxon>Bacteria</taxon>
        <taxon>Pseudomonadati</taxon>
        <taxon>Bacteroidota</taxon>
        <taxon>Sphingobacteriia</taxon>
        <taxon>Sphingobacteriales</taxon>
        <taxon>Sphingobacteriaceae</taxon>
        <taxon>Sphingobacterium</taxon>
    </lineage>
</organism>
<protein>
    <submittedName>
        <fullName evidence="1">Aspartyl protease</fullName>
    </submittedName>
</protein>
<dbReference type="GO" id="GO:0008233">
    <property type="term" value="F:peptidase activity"/>
    <property type="evidence" value="ECO:0007669"/>
    <property type="project" value="UniProtKB-KW"/>
</dbReference>
<dbReference type="AlphaFoldDB" id="A0A1X7KRS5"/>
<dbReference type="Gene3D" id="2.40.70.10">
    <property type="entry name" value="Acid Proteases"/>
    <property type="match status" value="1"/>
</dbReference>
<keyword evidence="1" id="KW-0378">Hydrolase</keyword>